<protein>
    <submittedName>
        <fullName evidence="5">FUK isoform 9</fullName>
    </submittedName>
</protein>
<keyword evidence="3" id="KW-0418">Kinase</keyword>
<dbReference type="GO" id="GO:0042350">
    <property type="term" value="P:GDP-L-fucose biosynthetic process"/>
    <property type="evidence" value="ECO:0007669"/>
    <property type="project" value="UniProtKB-ARBA"/>
</dbReference>
<dbReference type="PANTHER" id="PTHR32463">
    <property type="entry name" value="L-FUCOSE KINASE"/>
    <property type="match status" value="1"/>
</dbReference>
<dbReference type="PANTHER" id="PTHR32463:SF0">
    <property type="entry name" value="L-FUCOSE KINASE"/>
    <property type="match status" value="1"/>
</dbReference>
<dbReference type="InterPro" id="IPR052203">
    <property type="entry name" value="GHMP_Kinase-Related"/>
</dbReference>
<dbReference type="Pfam" id="PF07959">
    <property type="entry name" value="Fucose_pyrophosphorylase"/>
    <property type="match status" value="1"/>
</dbReference>
<proteinExistence type="predicted"/>
<sequence>MEQPKGVDWTVIILTCQYKDSVQVFQRELEVRQKREQIPAGTLLLAVEDPEKRVGSGGATLNALLVAAEHLSARAGFTVVTSDVLHSAWILILHMGRDFPFDDCGRAFTCLPMENPEGPVEALVCNLDCLLDIMTYRLGPGSPPGVWVCSTDMLLS</sequence>
<evidence type="ECO:0000256" key="2">
    <source>
        <dbReference type="ARBA" id="ARBA00022741"/>
    </source>
</evidence>
<comment type="caution">
    <text evidence="5">The sequence shown here is derived from an EMBL/GenBank/DDBJ whole genome shotgun (WGS) entry which is preliminary data.</text>
</comment>
<name>A0A2J8KA81_PANTR</name>
<evidence type="ECO:0000313" key="6">
    <source>
        <dbReference type="Proteomes" id="UP000236370"/>
    </source>
</evidence>
<evidence type="ECO:0000313" key="5">
    <source>
        <dbReference type="EMBL" id="PNI31934.1"/>
    </source>
</evidence>
<evidence type="ECO:0000256" key="1">
    <source>
        <dbReference type="ARBA" id="ARBA00022679"/>
    </source>
</evidence>
<dbReference type="InterPro" id="IPR012887">
    <property type="entry name" value="GDP_fucose_pyrophosphorylase"/>
</dbReference>
<dbReference type="Proteomes" id="UP000236370">
    <property type="component" value="Unassembled WGS sequence"/>
</dbReference>
<reference evidence="5 6" key="1">
    <citation type="submission" date="2017-12" db="EMBL/GenBank/DDBJ databases">
        <title>High-resolution comparative analysis of great ape genomes.</title>
        <authorList>
            <person name="Pollen A."/>
            <person name="Hastie A."/>
            <person name="Hormozdiari F."/>
            <person name="Dougherty M."/>
            <person name="Liu R."/>
            <person name="Chaisson M."/>
            <person name="Hoppe E."/>
            <person name="Hill C."/>
            <person name="Pang A."/>
            <person name="Hillier L."/>
            <person name="Baker C."/>
            <person name="Armstrong J."/>
            <person name="Shendure J."/>
            <person name="Paten B."/>
            <person name="Wilson R."/>
            <person name="Chao H."/>
            <person name="Schneider V."/>
            <person name="Ventura M."/>
            <person name="Kronenberg Z."/>
            <person name="Murali S."/>
            <person name="Gordon D."/>
            <person name="Cantsilieris S."/>
            <person name="Munson K."/>
            <person name="Nelson B."/>
            <person name="Raja A."/>
            <person name="Underwood J."/>
            <person name="Diekhans M."/>
            <person name="Fiddes I."/>
            <person name="Haussler D."/>
            <person name="Eichler E."/>
        </authorList>
    </citation>
    <scope>NUCLEOTIDE SEQUENCE [LARGE SCALE GENOMIC DNA]</scope>
    <source>
        <strain evidence="5">Yerkes chimp pedigree #C0471</strain>
    </source>
</reference>
<organism evidence="5 6">
    <name type="scientific">Pan troglodytes</name>
    <name type="common">Chimpanzee</name>
    <dbReference type="NCBI Taxonomy" id="9598"/>
    <lineage>
        <taxon>Eukaryota</taxon>
        <taxon>Metazoa</taxon>
        <taxon>Chordata</taxon>
        <taxon>Craniata</taxon>
        <taxon>Vertebrata</taxon>
        <taxon>Euteleostomi</taxon>
        <taxon>Mammalia</taxon>
        <taxon>Eutheria</taxon>
        <taxon>Euarchontoglires</taxon>
        <taxon>Primates</taxon>
        <taxon>Haplorrhini</taxon>
        <taxon>Catarrhini</taxon>
        <taxon>Hominidae</taxon>
        <taxon>Pan</taxon>
    </lineage>
</organism>
<gene>
    <name evidence="5" type="ORF">CK820_G0040234</name>
</gene>
<keyword evidence="2" id="KW-0547">Nucleotide-binding</keyword>
<dbReference type="AlphaFoldDB" id="A0A2J8KA81"/>
<accession>A0A2J8KA81</accession>
<feature type="non-terminal residue" evidence="5">
    <location>
        <position position="156"/>
    </location>
</feature>
<evidence type="ECO:0000259" key="4">
    <source>
        <dbReference type="Pfam" id="PF07959"/>
    </source>
</evidence>
<evidence type="ECO:0000256" key="3">
    <source>
        <dbReference type="ARBA" id="ARBA00022777"/>
    </source>
</evidence>
<dbReference type="GO" id="GO:0016301">
    <property type="term" value="F:kinase activity"/>
    <property type="evidence" value="ECO:0007669"/>
    <property type="project" value="UniProtKB-KW"/>
</dbReference>
<feature type="domain" description="GDP-fucose pyrophosphorylase" evidence="4">
    <location>
        <begin position="82"/>
        <end position="155"/>
    </location>
</feature>
<dbReference type="GO" id="GO:0000166">
    <property type="term" value="F:nucleotide binding"/>
    <property type="evidence" value="ECO:0007669"/>
    <property type="project" value="UniProtKB-KW"/>
</dbReference>
<dbReference type="EMBL" id="NBAG03000381">
    <property type="protein sequence ID" value="PNI31934.1"/>
    <property type="molecule type" value="Genomic_DNA"/>
</dbReference>
<keyword evidence="1" id="KW-0808">Transferase</keyword>